<evidence type="ECO:0000313" key="2">
    <source>
        <dbReference type="Proteomes" id="UP001501321"/>
    </source>
</evidence>
<proteinExistence type="predicted"/>
<accession>A0ABP8Q4D2</accession>
<dbReference type="RefSeq" id="WP_345011436.1">
    <property type="nucleotide sequence ID" value="NZ_BAABFC010000009.1"/>
</dbReference>
<dbReference type="NCBIfam" id="TIGR03352">
    <property type="entry name" value="VI_chp_3"/>
    <property type="match status" value="1"/>
</dbReference>
<dbReference type="PROSITE" id="PS51257">
    <property type="entry name" value="PROKAR_LIPOPROTEIN"/>
    <property type="match status" value="1"/>
</dbReference>
<comment type="caution">
    <text evidence="1">The sequence shown here is derived from an EMBL/GenBank/DDBJ whole genome shotgun (WGS) entry which is preliminary data.</text>
</comment>
<dbReference type="Pfam" id="PF12790">
    <property type="entry name" value="T6SS-SciN"/>
    <property type="match status" value="1"/>
</dbReference>
<dbReference type="Gene3D" id="2.60.40.4150">
    <property type="entry name" value="Type VI secretion system, lipoprotein SciN"/>
    <property type="match status" value="1"/>
</dbReference>
<dbReference type="PANTHER" id="PTHR37625">
    <property type="entry name" value="OUTER MEMBRANE LIPOPROTEIN-RELATED"/>
    <property type="match status" value="1"/>
</dbReference>
<dbReference type="Proteomes" id="UP001501321">
    <property type="component" value="Unassembled WGS sequence"/>
</dbReference>
<keyword evidence="1" id="KW-0449">Lipoprotein</keyword>
<protein>
    <submittedName>
        <fullName evidence="1">Type VI secretion system lipoprotein TssJ</fullName>
    </submittedName>
</protein>
<dbReference type="InterPro" id="IPR038706">
    <property type="entry name" value="Type_VI_SciN-like_sf"/>
</dbReference>
<dbReference type="PANTHER" id="PTHR37625:SF5">
    <property type="entry name" value="LIPOPROTEIN"/>
    <property type="match status" value="1"/>
</dbReference>
<dbReference type="InterPro" id="IPR017734">
    <property type="entry name" value="T6SS_SciN"/>
</dbReference>
<evidence type="ECO:0000313" key="1">
    <source>
        <dbReference type="EMBL" id="GAA4497478.1"/>
    </source>
</evidence>
<sequence length="171" mass="19385">MRVPPWFWLLPVWLSGCTTLGKMTDVLLNPDIQVGSSQAQPSTVGFSLLAEPDVNPNEQGEASPIEFQLVWLAEDSRLLASDFDQVTADLSKALGKNYLDHQDYTLLPGQFKYLPPVPLDEKTRYIGVVARYADPEQAQWRKVVKVRSLGRAYQLLLDLRQDEVKLLKEEE</sequence>
<reference evidence="2" key="1">
    <citation type="journal article" date="2019" name="Int. J. Syst. Evol. Microbiol.">
        <title>The Global Catalogue of Microorganisms (GCM) 10K type strain sequencing project: providing services to taxonomists for standard genome sequencing and annotation.</title>
        <authorList>
            <consortium name="The Broad Institute Genomics Platform"/>
            <consortium name="The Broad Institute Genome Sequencing Center for Infectious Disease"/>
            <person name="Wu L."/>
            <person name="Ma J."/>
        </authorList>
    </citation>
    <scope>NUCLEOTIDE SEQUENCE [LARGE SCALE GENOMIC DNA]</scope>
    <source>
        <strain evidence="2">JCM 32226</strain>
    </source>
</reference>
<gene>
    <name evidence="1" type="primary">tssJ</name>
    <name evidence="1" type="ORF">GCM10023095_14120</name>
</gene>
<dbReference type="EMBL" id="BAABFC010000009">
    <property type="protein sequence ID" value="GAA4497478.1"/>
    <property type="molecule type" value="Genomic_DNA"/>
</dbReference>
<keyword evidence="2" id="KW-1185">Reference proteome</keyword>
<organism evidence="1 2">
    <name type="scientific">Pseudaeromonas paramecii</name>
    <dbReference type="NCBI Taxonomy" id="2138166"/>
    <lineage>
        <taxon>Bacteria</taxon>
        <taxon>Pseudomonadati</taxon>
        <taxon>Pseudomonadota</taxon>
        <taxon>Gammaproteobacteria</taxon>
        <taxon>Aeromonadales</taxon>
        <taxon>Aeromonadaceae</taxon>
        <taxon>Pseudaeromonas</taxon>
    </lineage>
</organism>
<name>A0ABP8Q4D2_9GAMM</name>